<proteinExistence type="predicted"/>
<protein>
    <submittedName>
        <fullName evidence="2">Nuclear transport factor 2 family protein</fullName>
    </submittedName>
</protein>
<dbReference type="InterPro" id="IPR032710">
    <property type="entry name" value="NTF2-like_dom_sf"/>
</dbReference>
<reference evidence="2 3" key="1">
    <citation type="submission" date="2024-03" db="EMBL/GenBank/DDBJ databases">
        <title>Draft genome sequence of Pseudonocardia carboxydivorans JCM 14827.</title>
        <authorList>
            <person name="Duangmal K."/>
        </authorList>
    </citation>
    <scope>NUCLEOTIDE SEQUENCE [LARGE SCALE GENOMIC DNA]</scope>
    <source>
        <strain evidence="2 3">JCM 14827</strain>
    </source>
</reference>
<evidence type="ECO:0000259" key="1">
    <source>
        <dbReference type="Pfam" id="PF12680"/>
    </source>
</evidence>
<feature type="domain" description="SnoaL-like" evidence="1">
    <location>
        <begin position="20"/>
        <end position="114"/>
    </location>
</feature>
<dbReference type="InterPro" id="IPR037401">
    <property type="entry name" value="SnoaL-like"/>
</dbReference>
<dbReference type="Gene3D" id="3.10.450.50">
    <property type="match status" value="1"/>
</dbReference>
<name>A0ABU9ALW0_PSEA5</name>
<gene>
    <name evidence="2" type="ORF">WG925_23470</name>
</gene>
<dbReference type="Pfam" id="PF12680">
    <property type="entry name" value="SnoaL_2"/>
    <property type="match status" value="1"/>
</dbReference>
<dbReference type="RefSeq" id="WP_346103392.1">
    <property type="nucleotide sequence ID" value="NZ_BAAAOD010000021.1"/>
</dbReference>
<organism evidence="2 3">
    <name type="scientific">Pseudonocardia alni subsp. carboxydivorans</name>
    <dbReference type="NCBI Taxonomy" id="415010"/>
    <lineage>
        <taxon>Bacteria</taxon>
        <taxon>Bacillati</taxon>
        <taxon>Actinomycetota</taxon>
        <taxon>Actinomycetes</taxon>
        <taxon>Pseudonocardiales</taxon>
        <taxon>Pseudonocardiaceae</taxon>
        <taxon>Pseudonocardia</taxon>
    </lineage>
</organism>
<comment type="caution">
    <text evidence="2">The sequence shown here is derived from an EMBL/GenBank/DDBJ whole genome shotgun (WGS) entry which is preliminary data.</text>
</comment>
<dbReference type="Proteomes" id="UP001367513">
    <property type="component" value="Unassembled WGS sequence"/>
</dbReference>
<evidence type="ECO:0000313" key="2">
    <source>
        <dbReference type="EMBL" id="MEK6466709.1"/>
    </source>
</evidence>
<keyword evidence="3" id="KW-1185">Reference proteome</keyword>
<dbReference type="SUPFAM" id="SSF54427">
    <property type="entry name" value="NTF2-like"/>
    <property type="match status" value="1"/>
</dbReference>
<accession>A0ABU9ALW0</accession>
<dbReference type="EMBL" id="JBBPIX010000016">
    <property type="protein sequence ID" value="MEK6466709.1"/>
    <property type="molecule type" value="Genomic_DNA"/>
</dbReference>
<evidence type="ECO:0000313" key="3">
    <source>
        <dbReference type="Proteomes" id="UP001367513"/>
    </source>
</evidence>
<sequence>MTAAPELHPLGALMRRFAVDWLDRADPAVPAEIMAPDYTIVIGAYTMRGRDDYVEATSGQLARFPGLTITVHDALYTPDGRVALRFTEHGASARGGAAAWRGIGLFTARDGVLVHNACEEDYLGRRRQLHGGAPDPVDPPMVAPWTEPVAGPDPGAEEAVRSWLAAGRVTGPLPGVVADDGRGADPVLDDVTCEVTALFAAGRRVAFHAVAHGRYAGGLPDAPGATGTPVALGIAGLVEPGADGTVTGHVVRDRLGLHRTLERAR</sequence>